<name>A0A9W4J4I7_9EURO</name>
<organism evidence="1 2">
    <name type="scientific">Penicillium salamii</name>
    <dbReference type="NCBI Taxonomy" id="1612424"/>
    <lineage>
        <taxon>Eukaryota</taxon>
        <taxon>Fungi</taxon>
        <taxon>Dikarya</taxon>
        <taxon>Ascomycota</taxon>
        <taxon>Pezizomycotina</taxon>
        <taxon>Eurotiomycetes</taxon>
        <taxon>Eurotiomycetidae</taxon>
        <taxon>Eurotiales</taxon>
        <taxon>Aspergillaceae</taxon>
        <taxon>Penicillium</taxon>
    </lineage>
</organism>
<protein>
    <submittedName>
        <fullName evidence="1">Uncharacterized protein</fullName>
    </submittedName>
</protein>
<proteinExistence type="predicted"/>
<sequence>MIDKPLGGSIQSVRIREKELALMCEILYEHSTQRISVGGPGFAEGMSSSQLKSATSGHFTMGPQAGLARVQAIDLLTNPCPAEVEPPTIIISAIPQFTKDGPVLPDCTLHHIWTSSSTGGVAVDVWKHPSFITCLHFVRTDGFP</sequence>
<evidence type="ECO:0000313" key="1">
    <source>
        <dbReference type="EMBL" id="CAG8377979.1"/>
    </source>
</evidence>
<dbReference type="Proteomes" id="UP001152646">
    <property type="component" value="Unassembled WGS sequence"/>
</dbReference>
<dbReference type="AlphaFoldDB" id="A0A9W4J4I7"/>
<evidence type="ECO:0000313" key="2">
    <source>
        <dbReference type="Proteomes" id="UP001152646"/>
    </source>
</evidence>
<dbReference type="EMBL" id="CAJVPA010000184">
    <property type="protein sequence ID" value="CAG8377979.1"/>
    <property type="molecule type" value="Genomic_DNA"/>
</dbReference>
<gene>
    <name evidence="1" type="ORF">PSALAMII_LOCUS5710</name>
</gene>
<reference evidence="1" key="1">
    <citation type="submission" date="2021-07" db="EMBL/GenBank/DDBJ databases">
        <authorList>
            <person name="Branca A.L. A."/>
        </authorList>
    </citation>
    <scope>NUCLEOTIDE SEQUENCE</scope>
</reference>
<comment type="caution">
    <text evidence="1">The sequence shown here is derived from an EMBL/GenBank/DDBJ whole genome shotgun (WGS) entry which is preliminary data.</text>
</comment>
<accession>A0A9W4J4I7</accession>